<comment type="function">
    <text evidence="1">Subunit of the oligosaccharyl transferase (OST) complex that catalyzes the initial transfer of a defined glycan (Glc(3)Man(9)GlcNAc(2) in eukaryotes) from the lipid carrier dolichol-pyrophosphate to an asparagine residue within an Asn-X-Ser/Thr consensus motif in nascent polypeptide chains, the first step in protein N-glycosylation. N-glycosylation occurs cotranslationally and the complex associates with the Sec61 complex at the channel-forming translocon complex that mediates protein translocation across the endoplasmic reticulum (ER). All subunits are required for a maximal enzyme activity.</text>
</comment>
<keyword evidence="5 10" id="KW-0732">Signal</keyword>
<dbReference type="PANTHER" id="PTHR12692">
    <property type="entry name" value="DOLICHYL-DIPHOSPHOOLIGOSACCHARIDE--PROTEIN GLYCOSYLTRANSFERASE-RELATED"/>
    <property type="match status" value="1"/>
</dbReference>
<protein>
    <submittedName>
        <fullName evidence="11">OST3/OST6 family protein</fullName>
    </submittedName>
</protein>
<dbReference type="Pfam" id="PF04756">
    <property type="entry name" value="OST3_OST6"/>
    <property type="match status" value="1"/>
</dbReference>
<dbReference type="SUPFAM" id="SSF52833">
    <property type="entry name" value="Thioredoxin-like"/>
    <property type="match status" value="1"/>
</dbReference>
<evidence type="ECO:0000256" key="6">
    <source>
        <dbReference type="ARBA" id="ARBA00022824"/>
    </source>
</evidence>
<sequence>MRLSTIISASLMAIGALAAKQQPEQRFQDFHSKALAASPVKLADSSFKKLTGAPRDYTTMVLLTAMDARYGCQLCREFQPEWDILARSWTNGDKKGNSRVIFGTLDFADGRETFMSLGLQTAPVLLLFQPTTGPHAVASPEPLRYDFTTGPQVAEQVHSWLARHTQGRPHPSIRRPINWMRWFSWTVLSLGTVTALVTASPYLIPLIQSRKLWAGLSLFAILLFTSGHMFNQIRKVPYVAGNGKGGVSYFAGGFQNQFGMETQVVAGVYALLAFCAIGLATKVPRMTDPKRQQIAVVTWGVVLFVLYSFLLSIFRIKNGGYPFSLPPFM</sequence>
<evidence type="ECO:0000256" key="4">
    <source>
        <dbReference type="ARBA" id="ARBA00022692"/>
    </source>
</evidence>
<evidence type="ECO:0000256" key="3">
    <source>
        <dbReference type="ARBA" id="ARBA00009561"/>
    </source>
</evidence>
<feature type="transmembrane region" description="Helical" evidence="9">
    <location>
        <begin position="295"/>
        <end position="316"/>
    </location>
</feature>
<dbReference type="FunFam" id="3.40.30.10:FF:000302">
    <property type="entry name" value="Oligosaccharyl transferase subunit (Gamma), putative"/>
    <property type="match status" value="1"/>
</dbReference>
<keyword evidence="8 9" id="KW-0472">Membrane</keyword>
<feature type="transmembrane region" description="Helical" evidence="9">
    <location>
        <begin position="182"/>
        <end position="205"/>
    </location>
</feature>
<keyword evidence="12" id="KW-1185">Reference proteome</keyword>
<dbReference type="Gene3D" id="3.40.30.10">
    <property type="entry name" value="Glutaredoxin"/>
    <property type="match status" value="1"/>
</dbReference>
<evidence type="ECO:0000256" key="2">
    <source>
        <dbReference type="ARBA" id="ARBA00004477"/>
    </source>
</evidence>
<keyword evidence="4 9" id="KW-0812">Transmembrane</keyword>
<dbReference type="EMBL" id="JAGSXJ010000035">
    <property type="protein sequence ID" value="KAH6667016.1"/>
    <property type="molecule type" value="Genomic_DNA"/>
</dbReference>
<reference evidence="11" key="1">
    <citation type="journal article" date="2021" name="Nat. Commun.">
        <title>Genetic determinants of endophytism in the Arabidopsis root mycobiome.</title>
        <authorList>
            <person name="Mesny F."/>
            <person name="Miyauchi S."/>
            <person name="Thiergart T."/>
            <person name="Pickel B."/>
            <person name="Atanasova L."/>
            <person name="Karlsson M."/>
            <person name="Huettel B."/>
            <person name="Barry K.W."/>
            <person name="Haridas S."/>
            <person name="Chen C."/>
            <person name="Bauer D."/>
            <person name="Andreopoulos W."/>
            <person name="Pangilinan J."/>
            <person name="LaButti K."/>
            <person name="Riley R."/>
            <person name="Lipzen A."/>
            <person name="Clum A."/>
            <person name="Drula E."/>
            <person name="Henrissat B."/>
            <person name="Kohler A."/>
            <person name="Grigoriev I.V."/>
            <person name="Martin F.M."/>
            <person name="Hacquard S."/>
        </authorList>
    </citation>
    <scope>NUCLEOTIDE SEQUENCE</scope>
    <source>
        <strain evidence="11">MPI-SDFR-AT-0117</strain>
    </source>
</reference>
<organism evidence="11 12">
    <name type="scientific">Plectosphaerella plurivora</name>
    <dbReference type="NCBI Taxonomy" id="936078"/>
    <lineage>
        <taxon>Eukaryota</taxon>
        <taxon>Fungi</taxon>
        <taxon>Dikarya</taxon>
        <taxon>Ascomycota</taxon>
        <taxon>Pezizomycotina</taxon>
        <taxon>Sordariomycetes</taxon>
        <taxon>Hypocreomycetidae</taxon>
        <taxon>Glomerellales</taxon>
        <taxon>Plectosphaerellaceae</taxon>
        <taxon>Plectosphaerella</taxon>
    </lineage>
</organism>
<dbReference type="PANTHER" id="PTHR12692:SF0">
    <property type="entry name" value="GH11935P"/>
    <property type="match status" value="1"/>
</dbReference>
<evidence type="ECO:0000256" key="7">
    <source>
        <dbReference type="ARBA" id="ARBA00022989"/>
    </source>
</evidence>
<evidence type="ECO:0000256" key="5">
    <source>
        <dbReference type="ARBA" id="ARBA00022729"/>
    </source>
</evidence>
<proteinExistence type="inferred from homology"/>
<dbReference type="GO" id="GO:0008250">
    <property type="term" value="C:oligosaccharyltransferase complex"/>
    <property type="evidence" value="ECO:0007669"/>
    <property type="project" value="TreeGrafter"/>
</dbReference>
<comment type="caution">
    <text evidence="11">The sequence shown here is derived from an EMBL/GenBank/DDBJ whole genome shotgun (WGS) entry which is preliminary data.</text>
</comment>
<feature type="chain" id="PRO_5040341672" evidence="10">
    <location>
        <begin position="19"/>
        <end position="329"/>
    </location>
</feature>
<feature type="transmembrane region" description="Helical" evidence="9">
    <location>
        <begin position="212"/>
        <end position="230"/>
    </location>
</feature>
<keyword evidence="6" id="KW-0256">Endoplasmic reticulum</keyword>
<gene>
    <name evidence="11" type="ORF">F5X68DRAFT_176727</name>
</gene>
<evidence type="ECO:0000256" key="10">
    <source>
        <dbReference type="SAM" id="SignalP"/>
    </source>
</evidence>
<evidence type="ECO:0000256" key="9">
    <source>
        <dbReference type="SAM" id="Phobius"/>
    </source>
</evidence>
<dbReference type="InterPro" id="IPR036249">
    <property type="entry name" value="Thioredoxin-like_sf"/>
</dbReference>
<evidence type="ECO:0000313" key="12">
    <source>
        <dbReference type="Proteomes" id="UP000770015"/>
    </source>
</evidence>
<dbReference type="InterPro" id="IPR021149">
    <property type="entry name" value="OligosaccharylTrfase_OST3/OST6"/>
</dbReference>
<comment type="similarity">
    <text evidence="3">Belongs to the OST3/OST6 family.</text>
</comment>
<comment type="subcellular location">
    <subcellularLocation>
        <location evidence="2">Endoplasmic reticulum membrane</location>
        <topology evidence="2">Multi-pass membrane protein</topology>
    </subcellularLocation>
</comment>
<dbReference type="AlphaFoldDB" id="A0A9P9A5W8"/>
<name>A0A9P9A5W8_9PEZI</name>
<dbReference type="OrthoDB" id="67566at2759"/>
<dbReference type="GO" id="GO:0018279">
    <property type="term" value="P:protein N-linked glycosylation via asparagine"/>
    <property type="evidence" value="ECO:0007669"/>
    <property type="project" value="TreeGrafter"/>
</dbReference>
<accession>A0A9P9A5W8</accession>
<evidence type="ECO:0000313" key="11">
    <source>
        <dbReference type="EMBL" id="KAH6667016.1"/>
    </source>
</evidence>
<keyword evidence="7 9" id="KW-1133">Transmembrane helix</keyword>
<evidence type="ECO:0000256" key="1">
    <source>
        <dbReference type="ARBA" id="ARBA00002791"/>
    </source>
</evidence>
<evidence type="ECO:0000256" key="8">
    <source>
        <dbReference type="ARBA" id="ARBA00023136"/>
    </source>
</evidence>
<dbReference type="Proteomes" id="UP000770015">
    <property type="component" value="Unassembled WGS sequence"/>
</dbReference>
<feature type="signal peptide" evidence="10">
    <location>
        <begin position="1"/>
        <end position="18"/>
    </location>
</feature>
<feature type="transmembrane region" description="Helical" evidence="9">
    <location>
        <begin position="264"/>
        <end position="283"/>
    </location>
</feature>